<dbReference type="GO" id="GO:0016491">
    <property type="term" value="F:oxidoreductase activity"/>
    <property type="evidence" value="ECO:0007669"/>
    <property type="project" value="UniProtKB-KW"/>
</dbReference>
<dbReference type="RefSeq" id="WP_069203296.1">
    <property type="nucleotide sequence ID" value="NZ_CP014168.1"/>
</dbReference>
<dbReference type="InterPro" id="IPR020904">
    <property type="entry name" value="Sc_DH/Rdtase_CS"/>
</dbReference>
<evidence type="ECO:0000313" key="3">
    <source>
        <dbReference type="EMBL" id="AOH82712.1"/>
    </source>
</evidence>
<dbReference type="InterPro" id="IPR002347">
    <property type="entry name" value="SDR_fam"/>
</dbReference>
<comment type="similarity">
    <text evidence="1">Belongs to the short-chain dehydrogenases/reductases (SDR) family.</text>
</comment>
<dbReference type="PRINTS" id="PR00081">
    <property type="entry name" value="GDHRDH"/>
</dbReference>
<protein>
    <submittedName>
        <fullName evidence="3">Oxidoreductase</fullName>
    </submittedName>
</protein>
<evidence type="ECO:0000256" key="1">
    <source>
        <dbReference type="ARBA" id="ARBA00006484"/>
    </source>
</evidence>
<dbReference type="AlphaFoldDB" id="A0A1B3Z5L1"/>
<name>A0A1B3Z5L1_9SPHN</name>
<gene>
    <name evidence="3" type="ORF">AWL63_00665</name>
</gene>
<dbReference type="PROSITE" id="PS00061">
    <property type="entry name" value="ADH_SHORT"/>
    <property type="match status" value="1"/>
</dbReference>
<dbReference type="SUPFAM" id="SSF51735">
    <property type="entry name" value="NAD(P)-binding Rossmann-fold domains"/>
    <property type="match status" value="1"/>
</dbReference>
<dbReference type="OrthoDB" id="335726at2"/>
<dbReference type="EMBL" id="CP014168">
    <property type="protein sequence ID" value="AOH82712.1"/>
    <property type="molecule type" value="Genomic_DNA"/>
</dbReference>
<dbReference type="KEGG" id="span:AWL63_00665"/>
<evidence type="ECO:0000313" key="4">
    <source>
        <dbReference type="Proteomes" id="UP000094256"/>
    </source>
</evidence>
<sequence length="256" mass="26351">MTPPNHILITGASGGLGGALARHYAVPGRSLLLWGRDAARLEAVAAACRATGATVALRMLDLSDSASAVAALETDDAAHAIDLAIFAAGLGDTRAPGARVEDAAQIIRLGLVDFVAPAAMAAALADRMARRGAGGIVLVGSAAAFHALPFAAGYSGAKAGLARFAAALRIGVKPHGVRVTLVSPGFIDTAAARRTPGPKPFLMQPADAAARIARAAEDGRAHAILPWPFALLRWFDRLLPAVFRDRLLLSLTPPER</sequence>
<dbReference type="Gene3D" id="3.40.50.720">
    <property type="entry name" value="NAD(P)-binding Rossmann-like Domain"/>
    <property type="match status" value="1"/>
</dbReference>
<proteinExistence type="inferred from homology"/>
<keyword evidence="4" id="KW-1185">Reference proteome</keyword>
<dbReference type="GO" id="GO:0016020">
    <property type="term" value="C:membrane"/>
    <property type="evidence" value="ECO:0007669"/>
    <property type="project" value="TreeGrafter"/>
</dbReference>
<organism evidence="3 4">
    <name type="scientific">Sphingomonas panacis</name>
    <dbReference type="NCBI Taxonomy" id="1560345"/>
    <lineage>
        <taxon>Bacteria</taxon>
        <taxon>Pseudomonadati</taxon>
        <taxon>Pseudomonadota</taxon>
        <taxon>Alphaproteobacteria</taxon>
        <taxon>Sphingomonadales</taxon>
        <taxon>Sphingomonadaceae</taxon>
        <taxon>Sphingomonas</taxon>
    </lineage>
</organism>
<dbReference type="Pfam" id="PF00106">
    <property type="entry name" value="adh_short"/>
    <property type="match status" value="1"/>
</dbReference>
<dbReference type="PANTHER" id="PTHR44196">
    <property type="entry name" value="DEHYDROGENASE/REDUCTASE SDR FAMILY MEMBER 7B"/>
    <property type="match status" value="1"/>
</dbReference>
<keyword evidence="2" id="KW-0560">Oxidoreductase</keyword>
<accession>A0A1B3Z5L1</accession>
<evidence type="ECO:0000256" key="2">
    <source>
        <dbReference type="ARBA" id="ARBA00023002"/>
    </source>
</evidence>
<dbReference type="PANTHER" id="PTHR44196:SF1">
    <property type="entry name" value="DEHYDROGENASE_REDUCTASE SDR FAMILY MEMBER 7B"/>
    <property type="match status" value="1"/>
</dbReference>
<dbReference type="STRING" id="1560345.AWL63_00665"/>
<dbReference type="InterPro" id="IPR036291">
    <property type="entry name" value="NAD(P)-bd_dom_sf"/>
</dbReference>
<reference evidence="3 4" key="1">
    <citation type="submission" date="2016-01" db="EMBL/GenBank/DDBJ databases">
        <title>Complete genome and mega plasmid sequence of Sphingomonas panacis DCY99 elicits systemic resistance in rice to Xanthomonas oryzae.</title>
        <authorList>
            <person name="Kim Y.J."/>
            <person name="Yang D.C."/>
            <person name="Sing P."/>
        </authorList>
    </citation>
    <scope>NUCLEOTIDE SEQUENCE [LARGE SCALE GENOMIC DNA]</scope>
    <source>
        <strain evidence="3 4">DCY99</strain>
    </source>
</reference>
<dbReference type="Proteomes" id="UP000094256">
    <property type="component" value="Chromosome"/>
</dbReference>